<gene>
    <name evidence="1" type="ORF">D7V93_10315</name>
</gene>
<proteinExistence type="predicted"/>
<dbReference type="AlphaFoldDB" id="A0A3A8Q7V2"/>
<dbReference type="EMBL" id="RAWB01000081">
    <property type="protein sequence ID" value="RKH62295.1"/>
    <property type="molecule type" value="Genomic_DNA"/>
</dbReference>
<evidence type="ECO:0000313" key="1">
    <source>
        <dbReference type="EMBL" id="RKH62295.1"/>
    </source>
</evidence>
<comment type="caution">
    <text evidence="1">The sequence shown here is derived from an EMBL/GenBank/DDBJ whole genome shotgun (WGS) entry which is preliminary data.</text>
</comment>
<dbReference type="Proteomes" id="UP000272888">
    <property type="component" value="Unassembled WGS sequence"/>
</dbReference>
<name>A0A3A8Q7V2_9BACT</name>
<dbReference type="RefSeq" id="WP_120643235.1">
    <property type="nucleotide sequence ID" value="NZ_RAWB01000081.1"/>
</dbReference>
<protein>
    <submittedName>
        <fullName evidence="1">Uncharacterized protein</fullName>
    </submittedName>
</protein>
<organism evidence="1 2">
    <name type="scientific">Corallococcus llansteffanensis</name>
    <dbReference type="NCBI Taxonomy" id="2316731"/>
    <lineage>
        <taxon>Bacteria</taxon>
        <taxon>Pseudomonadati</taxon>
        <taxon>Myxococcota</taxon>
        <taxon>Myxococcia</taxon>
        <taxon>Myxococcales</taxon>
        <taxon>Cystobacterineae</taxon>
        <taxon>Myxococcaceae</taxon>
        <taxon>Corallococcus</taxon>
    </lineage>
</organism>
<accession>A0A3A8Q7V2</accession>
<reference evidence="2" key="1">
    <citation type="submission" date="2018-09" db="EMBL/GenBank/DDBJ databases">
        <authorList>
            <person name="Livingstone P.G."/>
            <person name="Whitworth D.E."/>
        </authorList>
    </citation>
    <scope>NUCLEOTIDE SEQUENCE [LARGE SCALE GENOMIC DNA]</scope>
    <source>
        <strain evidence="2">CA051B</strain>
    </source>
</reference>
<evidence type="ECO:0000313" key="2">
    <source>
        <dbReference type="Proteomes" id="UP000272888"/>
    </source>
</evidence>
<sequence>MSYELLKSLYGGHASNADLVRKEDLTLLHIDTPVEGYVLQCLRAKKDVVLTGNPGDGKSHVIRLLQARGNMPPAVLEPDLSAQPTADVTRRWAAAAASGSPFILCGNEGPLLELIDAALAIPALVSRATELRDQLGHLVGPRRESLARTPERVVLIDLADRNLIDERNIEQALSRVAQHKFLPHELKTRATQSSAGRNIMMLSSSTQSTQARKRLAALIAIGGRRRGGHFTFRQLWQAVALAITGGKAASTLNVELSQGKIGLGTYPADNIVKANAHGALIEAVRAFADPASVTDPDLDEALWSQGVGGLGRVDADAPHEVPAALWEQGLRDAAIQTHLQLKRYVAIAHPEGDALLSRLRERSDLPSRYDDAALLTTVINGIRRLYVPPGDDELVPDWLLSGIPLWIGHTYADIEPTRRPYVAAGARPADEFGILRPERVPWLSDVIGPPPDEAWLLHKPSGALLRLDPELLDVLVRAPTSAGPLPLPERVQRFLARLAGWEEAHPEQLAGRTSFAVLSHPRGQLIVHGGFKQAKEGASYA</sequence>
<keyword evidence="2" id="KW-1185">Reference proteome</keyword>